<dbReference type="AlphaFoldDB" id="A0A8S2I923"/>
<evidence type="ECO:0000313" key="2">
    <source>
        <dbReference type="EMBL" id="CAF0941697.1"/>
    </source>
</evidence>
<reference evidence="3" key="1">
    <citation type="submission" date="2021-02" db="EMBL/GenBank/DDBJ databases">
        <authorList>
            <person name="Nowell W R."/>
        </authorList>
    </citation>
    <scope>NUCLEOTIDE SEQUENCE</scope>
</reference>
<evidence type="ECO:0000313" key="4">
    <source>
        <dbReference type="Proteomes" id="UP000682733"/>
    </source>
</evidence>
<organism evidence="3 4">
    <name type="scientific">Didymodactylos carnosus</name>
    <dbReference type="NCBI Taxonomy" id="1234261"/>
    <lineage>
        <taxon>Eukaryota</taxon>
        <taxon>Metazoa</taxon>
        <taxon>Spiralia</taxon>
        <taxon>Gnathifera</taxon>
        <taxon>Rotifera</taxon>
        <taxon>Eurotatoria</taxon>
        <taxon>Bdelloidea</taxon>
        <taxon>Philodinida</taxon>
        <taxon>Philodinidae</taxon>
        <taxon>Didymodactylos</taxon>
    </lineage>
</organism>
<name>A0A8S2I923_9BILA</name>
<evidence type="ECO:0000256" key="1">
    <source>
        <dbReference type="SAM" id="MobiDB-lite"/>
    </source>
</evidence>
<dbReference type="EMBL" id="CAJOBA010004565">
    <property type="protein sequence ID" value="CAF3716720.1"/>
    <property type="molecule type" value="Genomic_DNA"/>
</dbReference>
<protein>
    <submittedName>
        <fullName evidence="3">Uncharacterized protein</fullName>
    </submittedName>
</protein>
<feature type="region of interest" description="Disordered" evidence="1">
    <location>
        <begin position="51"/>
        <end position="101"/>
    </location>
</feature>
<feature type="compositionally biased region" description="Acidic residues" evidence="1">
    <location>
        <begin position="168"/>
        <end position="177"/>
    </location>
</feature>
<evidence type="ECO:0000313" key="3">
    <source>
        <dbReference type="EMBL" id="CAF3716720.1"/>
    </source>
</evidence>
<dbReference type="Proteomes" id="UP000682733">
    <property type="component" value="Unassembled WGS sequence"/>
</dbReference>
<sequence length="301" mass="34737">MINIKRGKESSKPSSLMTLEHPHIDLKQLIITSVRGDVQLQNDLHIQSIRSRINKDKDSQDRKQQQKISSTVSYNNSESTEPEKDSTSDEEEQSEGNNDILNEKMLNAQTKGDEDFDTFILNNLKSFDGCSRNGEENRFYCCRKDEEDGGLSEKRYRSIADNTTNVTDETDNTDEEDPRSKFNFNTHSCLQPTDLENYVLDQKTVSLAPAEKENLIRNVLAARLFDHHLRAFLRMFIANGTRLDIQDIFVRLQAQMRGTMHAHMSLWIKNAPRYGEKLRIINAAMNELEDERELTWADFDG</sequence>
<comment type="caution">
    <text evidence="3">The sequence shown here is derived from an EMBL/GenBank/DDBJ whole genome shotgun (WGS) entry which is preliminary data.</text>
</comment>
<feature type="compositionally biased region" description="Basic and acidic residues" evidence="1">
    <location>
        <begin position="53"/>
        <end position="64"/>
    </location>
</feature>
<proteinExistence type="predicted"/>
<gene>
    <name evidence="2" type="ORF">OVA965_LOCUS11671</name>
    <name evidence="3" type="ORF">TMI583_LOCUS11674</name>
</gene>
<feature type="region of interest" description="Disordered" evidence="1">
    <location>
        <begin position="160"/>
        <end position="185"/>
    </location>
</feature>
<dbReference type="EMBL" id="CAJNOK010004561">
    <property type="protein sequence ID" value="CAF0941697.1"/>
    <property type="molecule type" value="Genomic_DNA"/>
</dbReference>
<dbReference type="Proteomes" id="UP000677228">
    <property type="component" value="Unassembled WGS sequence"/>
</dbReference>
<accession>A0A8S2I923</accession>